<dbReference type="RefSeq" id="WP_345494808.1">
    <property type="nucleotide sequence ID" value="NZ_BAABJM010000002.1"/>
</dbReference>
<dbReference type="CDD" id="cd07970">
    <property type="entry name" value="OBF_DNA_ligase_LigC"/>
    <property type="match status" value="1"/>
</dbReference>
<dbReference type="Proteomes" id="UP001500603">
    <property type="component" value="Unassembled WGS sequence"/>
</dbReference>
<dbReference type="SUPFAM" id="SSF50249">
    <property type="entry name" value="Nucleic acid-binding proteins"/>
    <property type="match status" value="1"/>
</dbReference>
<dbReference type="Pfam" id="PF04679">
    <property type="entry name" value="DNA_ligase_A_C"/>
    <property type="match status" value="1"/>
</dbReference>
<gene>
    <name evidence="7" type="ORF">GCM10023318_18470</name>
</gene>
<dbReference type="Gene3D" id="2.40.50.140">
    <property type="entry name" value="Nucleic acid-binding proteins"/>
    <property type="match status" value="1"/>
</dbReference>
<keyword evidence="8" id="KW-1185">Reference proteome</keyword>
<dbReference type="SUPFAM" id="SSF56091">
    <property type="entry name" value="DNA ligase/mRNA capping enzyme, catalytic domain"/>
    <property type="match status" value="1"/>
</dbReference>
<evidence type="ECO:0000256" key="4">
    <source>
        <dbReference type="ARBA" id="ARBA00034003"/>
    </source>
</evidence>
<dbReference type="PROSITE" id="PS50160">
    <property type="entry name" value="DNA_LIGASE_A3"/>
    <property type="match status" value="1"/>
</dbReference>
<dbReference type="InterPro" id="IPR012340">
    <property type="entry name" value="NA-bd_OB-fold"/>
</dbReference>
<sequence>MDLPVQPPVRPMLAKSTRSVPRDPGLSYEPKWDGFRCIVFRDGDEVELGSRNDRPLTRYFPEVAALLRDALPPRCVIDGEIVVVTERGLDFDTLQNRLHPAASRVNKLAQETPASFVAFDLLALGDRDLTGEPFTERRRLLETILDTELSRVHLTPLTHDPDVAEDWFTRFEGAGFDGVMVKADELAYLQDKRVMLKVKHERTADCVVAGFRWHKDGAGVGSLLLGLYDDAGTLHHVGVASSFTAARRKELVDELAPLRENALARHPWRDWADAVARAKEDGKMPGGVSRWTGGKDLSWEPLRTELVAEVRYEHVQSGRLRHGGRLVRFRSDRTPESCTYGQLDEVAPAELSAIFPRPERIEQPR</sequence>
<evidence type="ECO:0000256" key="1">
    <source>
        <dbReference type="ARBA" id="ARBA00007572"/>
    </source>
</evidence>
<comment type="caution">
    <text evidence="7">The sequence shown here is derived from an EMBL/GenBank/DDBJ whole genome shotgun (WGS) entry which is preliminary data.</text>
</comment>
<dbReference type="PANTHER" id="PTHR45674">
    <property type="entry name" value="DNA LIGASE 1/3 FAMILY MEMBER"/>
    <property type="match status" value="1"/>
</dbReference>
<dbReference type="InterPro" id="IPR016059">
    <property type="entry name" value="DNA_ligase_ATP-dep_CS"/>
</dbReference>
<dbReference type="EMBL" id="BAABJM010000002">
    <property type="protein sequence ID" value="GAA5049505.1"/>
    <property type="molecule type" value="Genomic_DNA"/>
</dbReference>
<dbReference type="InterPro" id="IPR044119">
    <property type="entry name" value="Adenylation_LigC-like"/>
</dbReference>
<dbReference type="PROSITE" id="PS00697">
    <property type="entry name" value="DNA_LIGASE_A1"/>
    <property type="match status" value="1"/>
</dbReference>
<evidence type="ECO:0000256" key="2">
    <source>
        <dbReference type="ARBA" id="ARBA00012727"/>
    </source>
</evidence>
<dbReference type="InterPro" id="IPR050191">
    <property type="entry name" value="ATP-dep_DNA_ligase"/>
</dbReference>
<comment type="catalytic activity">
    <reaction evidence="4">
        <text>ATP + (deoxyribonucleotide)n-3'-hydroxyl + 5'-phospho-(deoxyribonucleotide)m = (deoxyribonucleotide)n+m + AMP + diphosphate.</text>
        <dbReference type="EC" id="6.5.1.1"/>
    </reaction>
</comment>
<accession>A0ABP9K5N0</accession>
<dbReference type="EC" id="6.5.1.1" evidence="2"/>
<evidence type="ECO:0000256" key="3">
    <source>
        <dbReference type="ARBA" id="ARBA00022598"/>
    </source>
</evidence>
<dbReference type="CDD" id="cd07905">
    <property type="entry name" value="Adenylation_DNA_ligase_LigC"/>
    <property type="match status" value="1"/>
</dbReference>
<protein>
    <recommendedName>
        <fullName evidence="2">DNA ligase (ATP)</fullName>
        <ecNumber evidence="2">6.5.1.1</ecNumber>
    </recommendedName>
</protein>
<dbReference type="PANTHER" id="PTHR45674:SF4">
    <property type="entry name" value="DNA LIGASE 1"/>
    <property type="match status" value="1"/>
</dbReference>
<evidence type="ECO:0000313" key="7">
    <source>
        <dbReference type="EMBL" id="GAA5049505.1"/>
    </source>
</evidence>
<dbReference type="InterPro" id="IPR012310">
    <property type="entry name" value="DNA_ligase_ATP-dep_cent"/>
</dbReference>
<dbReference type="InterPro" id="IPR044117">
    <property type="entry name" value="OBF_LigC-like"/>
</dbReference>
<reference evidence="8" key="1">
    <citation type="journal article" date="2019" name="Int. J. Syst. Evol. Microbiol.">
        <title>The Global Catalogue of Microorganisms (GCM) 10K type strain sequencing project: providing services to taxonomists for standard genome sequencing and annotation.</title>
        <authorList>
            <consortium name="The Broad Institute Genomics Platform"/>
            <consortium name="The Broad Institute Genome Sequencing Center for Infectious Disease"/>
            <person name="Wu L."/>
            <person name="Ma J."/>
        </authorList>
    </citation>
    <scope>NUCLEOTIDE SEQUENCE [LARGE SCALE GENOMIC DNA]</scope>
    <source>
        <strain evidence="8">JCM 18298</strain>
    </source>
</reference>
<comment type="similarity">
    <text evidence="1">Belongs to the ATP-dependent DNA ligase family.</text>
</comment>
<evidence type="ECO:0000256" key="5">
    <source>
        <dbReference type="SAM" id="MobiDB-lite"/>
    </source>
</evidence>
<name>A0ABP9K5N0_9NOCA</name>
<dbReference type="NCBIfam" id="NF006078">
    <property type="entry name" value="PRK08224.1"/>
    <property type="match status" value="1"/>
</dbReference>
<dbReference type="Gene3D" id="3.30.470.30">
    <property type="entry name" value="DNA ligase/mRNA capping enzyme"/>
    <property type="match status" value="1"/>
</dbReference>
<evidence type="ECO:0000313" key="8">
    <source>
        <dbReference type="Proteomes" id="UP001500603"/>
    </source>
</evidence>
<organism evidence="7 8">
    <name type="scientific">Nocardia callitridis</name>
    <dbReference type="NCBI Taxonomy" id="648753"/>
    <lineage>
        <taxon>Bacteria</taxon>
        <taxon>Bacillati</taxon>
        <taxon>Actinomycetota</taxon>
        <taxon>Actinomycetes</taxon>
        <taxon>Mycobacteriales</taxon>
        <taxon>Nocardiaceae</taxon>
        <taxon>Nocardia</taxon>
    </lineage>
</organism>
<proteinExistence type="inferred from homology"/>
<dbReference type="GO" id="GO:0016874">
    <property type="term" value="F:ligase activity"/>
    <property type="evidence" value="ECO:0007669"/>
    <property type="project" value="UniProtKB-KW"/>
</dbReference>
<feature type="compositionally biased region" description="Pro residues" evidence="5">
    <location>
        <begin position="1"/>
        <end position="10"/>
    </location>
</feature>
<dbReference type="InterPro" id="IPR012309">
    <property type="entry name" value="DNA_ligase_ATP-dep_C"/>
</dbReference>
<dbReference type="Pfam" id="PF01068">
    <property type="entry name" value="DNA_ligase_A_M"/>
    <property type="match status" value="1"/>
</dbReference>
<feature type="domain" description="ATP-dependent DNA ligase family profile" evidence="6">
    <location>
        <begin position="107"/>
        <end position="229"/>
    </location>
</feature>
<feature type="region of interest" description="Disordered" evidence="5">
    <location>
        <begin position="1"/>
        <end position="25"/>
    </location>
</feature>
<keyword evidence="3 7" id="KW-0436">Ligase</keyword>
<evidence type="ECO:0000259" key="6">
    <source>
        <dbReference type="PROSITE" id="PS50160"/>
    </source>
</evidence>